<dbReference type="RefSeq" id="WP_078788798.1">
    <property type="nucleotide sequence ID" value="NZ_FUWR01000001.1"/>
</dbReference>
<evidence type="ECO:0000256" key="1">
    <source>
        <dbReference type="SAM" id="MobiDB-lite"/>
    </source>
</evidence>
<dbReference type="AlphaFoldDB" id="A0A1T4KER8"/>
<feature type="region of interest" description="Disordered" evidence="1">
    <location>
        <begin position="23"/>
        <end position="110"/>
    </location>
</feature>
<protein>
    <recommendedName>
        <fullName evidence="5">DUF4148 domain-containing protein</fullName>
    </recommendedName>
</protein>
<keyword evidence="2" id="KW-0732">Signal</keyword>
<evidence type="ECO:0000313" key="4">
    <source>
        <dbReference type="Proteomes" id="UP000190102"/>
    </source>
</evidence>
<feature type="compositionally biased region" description="Basic and acidic residues" evidence="1">
    <location>
        <begin position="28"/>
        <end position="41"/>
    </location>
</feature>
<reference evidence="4" key="1">
    <citation type="submission" date="2017-02" db="EMBL/GenBank/DDBJ databases">
        <authorList>
            <person name="Varghese N."/>
            <person name="Submissions S."/>
        </authorList>
    </citation>
    <scope>NUCLEOTIDE SEQUENCE [LARGE SCALE GENOMIC DNA]</scope>
    <source>
        <strain evidence="4">ATCC BAA-34</strain>
    </source>
</reference>
<dbReference type="EMBL" id="FUWR01000001">
    <property type="protein sequence ID" value="SJZ40891.1"/>
    <property type="molecule type" value="Genomic_DNA"/>
</dbReference>
<dbReference type="Proteomes" id="UP000190102">
    <property type="component" value="Unassembled WGS sequence"/>
</dbReference>
<gene>
    <name evidence="3" type="ORF">SAMN02745119_00515</name>
</gene>
<evidence type="ECO:0000256" key="2">
    <source>
        <dbReference type="SAM" id="SignalP"/>
    </source>
</evidence>
<feature type="chain" id="PRO_5012910797" description="DUF4148 domain-containing protein" evidence="2">
    <location>
        <begin position="24"/>
        <end position="110"/>
    </location>
</feature>
<dbReference type="STRING" id="115783.SAMN02745119_00515"/>
<organism evidence="3 4">
    <name type="scientific">Trichlorobacter thiogenes</name>
    <dbReference type="NCBI Taxonomy" id="115783"/>
    <lineage>
        <taxon>Bacteria</taxon>
        <taxon>Pseudomonadati</taxon>
        <taxon>Thermodesulfobacteriota</taxon>
        <taxon>Desulfuromonadia</taxon>
        <taxon>Geobacterales</taxon>
        <taxon>Geobacteraceae</taxon>
        <taxon>Trichlorobacter</taxon>
    </lineage>
</organism>
<accession>A0A1T4KER8</accession>
<evidence type="ECO:0008006" key="5">
    <source>
        <dbReference type="Google" id="ProtNLM"/>
    </source>
</evidence>
<sequence length="110" mass="12173">MSKITLAICITVAAALFAGSAFAGTNDPRIDRRQEKQEQRIEQGVQSGALTPKEAGRLEAQQARIAQEEARMKADGNLTKAERAKLAHDQNRASKNIYRKKHNNRTANTQ</sequence>
<name>A0A1T4KER8_9BACT</name>
<proteinExistence type="predicted"/>
<keyword evidence="4" id="KW-1185">Reference proteome</keyword>
<feature type="compositionally biased region" description="Basic and acidic residues" evidence="1">
    <location>
        <begin position="66"/>
        <end position="92"/>
    </location>
</feature>
<feature type="signal peptide" evidence="2">
    <location>
        <begin position="1"/>
        <end position="23"/>
    </location>
</feature>
<evidence type="ECO:0000313" key="3">
    <source>
        <dbReference type="EMBL" id="SJZ40891.1"/>
    </source>
</evidence>